<accession>A0A076PS25</accession>
<dbReference type="EMBL" id="CP006704">
    <property type="protein sequence ID" value="AIJ47506.1"/>
    <property type="molecule type" value="Genomic_DNA"/>
</dbReference>
<name>A0A076PS25_COMTE</name>
<protein>
    <submittedName>
        <fullName evidence="1">Uncharacterized protein</fullName>
    </submittedName>
</protein>
<dbReference type="KEGG" id="ctes:O987_16965"/>
<evidence type="ECO:0000313" key="2">
    <source>
        <dbReference type="Proteomes" id="UP000028782"/>
    </source>
</evidence>
<dbReference type="HOGENOM" id="CLU_2583699_0_0_4"/>
<reference evidence="1 2" key="1">
    <citation type="journal article" date="2014" name="Genome Announc.">
        <title>Complete Genome Sequence of Polychlorinated Biphenyl Degrader Comamonas testosteroni TK102 (NBRC 109938).</title>
        <authorList>
            <person name="Fukuda K."/>
            <person name="Hosoyama A."/>
            <person name="Tsuchikane K."/>
            <person name="Ohji S."/>
            <person name="Yamazoe A."/>
            <person name="Fujita N."/>
            <person name="Shintani M."/>
            <person name="Kimbara K."/>
        </authorList>
    </citation>
    <scope>NUCLEOTIDE SEQUENCE [LARGE SCALE GENOMIC DNA]</scope>
    <source>
        <strain evidence="1">TK102</strain>
    </source>
</reference>
<dbReference type="Proteomes" id="UP000028782">
    <property type="component" value="Chromosome"/>
</dbReference>
<gene>
    <name evidence="1" type="ORF">O987_16965</name>
</gene>
<dbReference type="AlphaFoldDB" id="A0A076PS25"/>
<sequence length="80" mass="9337">MQLVHFQWKVTAYIVSWFEAGQLQKLRRDTKKRFSWVALICAQSSRRAHIPSQAMECLAEFMWGSDRFGTGAGPGEFWIR</sequence>
<organism evidence="1 2">
    <name type="scientific">Comamonas testosteroni TK102</name>
    <dbReference type="NCBI Taxonomy" id="1392005"/>
    <lineage>
        <taxon>Bacteria</taxon>
        <taxon>Pseudomonadati</taxon>
        <taxon>Pseudomonadota</taxon>
        <taxon>Betaproteobacteria</taxon>
        <taxon>Burkholderiales</taxon>
        <taxon>Comamonadaceae</taxon>
        <taxon>Comamonas</taxon>
    </lineage>
</organism>
<evidence type="ECO:0000313" key="1">
    <source>
        <dbReference type="EMBL" id="AIJ47506.1"/>
    </source>
</evidence>
<proteinExistence type="predicted"/>